<dbReference type="RefSeq" id="WP_160498482.1">
    <property type="nucleotide sequence ID" value="NZ_WUBI01000002.1"/>
</dbReference>
<keyword evidence="3" id="KW-1185">Reference proteome</keyword>
<dbReference type="AlphaFoldDB" id="A0A7X3LI42"/>
<accession>A0A7X3LI42</accession>
<dbReference type="Proteomes" id="UP000460318">
    <property type="component" value="Unassembled WGS sequence"/>
</dbReference>
<organism evidence="2 3">
    <name type="scientific">Paenibacillus dendrobii</name>
    <dbReference type="NCBI Taxonomy" id="2691084"/>
    <lineage>
        <taxon>Bacteria</taxon>
        <taxon>Bacillati</taxon>
        <taxon>Bacillota</taxon>
        <taxon>Bacilli</taxon>
        <taxon>Bacillales</taxon>
        <taxon>Paenibacillaceae</taxon>
        <taxon>Paenibacillus</taxon>
    </lineage>
</organism>
<sequence>MNAYNFQNEIENIIDEQDDTYQLHQDPTWKITTLELAVWADEKIHEKEVKAAEVEKVANSNIEVLKAKIEKLEQWKQEATKKDKDDITFFKEHLHLWHKKTLEQEKSENEELKAKNKKEKKLSKTIKLPYRNLTSKVQSPVILINGKEPAKAKDDELFVQYVKENNPDCIKTTEEVKWSEYKDLLRTTEANGKLIYVDDAGAPIEFIQLTERGEKYDWKLNE</sequence>
<name>A0A7X3LI42_9BACL</name>
<keyword evidence="1" id="KW-0175">Coiled coil</keyword>
<feature type="coiled-coil region" evidence="1">
    <location>
        <begin position="62"/>
        <end position="122"/>
    </location>
</feature>
<reference evidence="2 3" key="1">
    <citation type="submission" date="2019-12" db="EMBL/GenBank/DDBJ databases">
        <title>Paenibacillus sp. nov., an endophytic bacterium isolated from the stem of Dendrobium.</title>
        <authorList>
            <person name="Zhao R."/>
        </authorList>
    </citation>
    <scope>NUCLEOTIDE SEQUENCE [LARGE SCALE GENOMIC DNA]</scope>
    <source>
        <strain evidence="2 3">HJL G12</strain>
    </source>
</reference>
<gene>
    <name evidence="2" type="ORF">GRF59_14710</name>
</gene>
<evidence type="ECO:0000313" key="2">
    <source>
        <dbReference type="EMBL" id="MWV44870.1"/>
    </source>
</evidence>
<evidence type="ECO:0000256" key="1">
    <source>
        <dbReference type="SAM" id="Coils"/>
    </source>
</evidence>
<comment type="caution">
    <text evidence="2">The sequence shown here is derived from an EMBL/GenBank/DDBJ whole genome shotgun (WGS) entry which is preliminary data.</text>
</comment>
<protein>
    <submittedName>
        <fullName evidence="2">Uncharacterized protein</fullName>
    </submittedName>
</protein>
<proteinExistence type="predicted"/>
<evidence type="ECO:0000313" key="3">
    <source>
        <dbReference type="Proteomes" id="UP000460318"/>
    </source>
</evidence>
<dbReference type="EMBL" id="WUBI01000002">
    <property type="protein sequence ID" value="MWV44870.1"/>
    <property type="molecule type" value="Genomic_DNA"/>
</dbReference>